<dbReference type="Gene3D" id="1.10.340.70">
    <property type="match status" value="1"/>
</dbReference>
<gene>
    <name evidence="2" type="ORF">MTR67_034616</name>
</gene>
<evidence type="ECO:0000259" key="1">
    <source>
        <dbReference type="Pfam" id="PF17921"/>
    </source>
</evidence>
<evidence type="ECO:0000313" key="3">
    <source>
        <dbReference type="Proteomes" id="UP001234989"/>
    </source>
</evidence>
<protein>
    <recommendedName>
        <fullName evidence="1">Integrase zinc-binding domain-containing protein</fullName>
    </recommendedName>
</protein>
<dbReference type="Pfam" id="PF17921">
    <property type="entry name" value="Integrase_H2C2"/>
    <property type="match status" value="1"/>
</dbReference>
<proteinExistence type="predicted"/>
<dbReference type="Proteomes" id="UP001234989">
    <property type="component" value="Chromosome 8"/>
</dbReference>
<dbReference type="InterPro" id="IPR041588">
    <property type="entry name" value="Integrase_H2C2"/>
</dbReference>
<feature type="domain" description="Integrase zinc-binding" evidence="1">
    <location>
        <begin position="1"/>
        <end position="27"/>
    </location>
</feature>
<name>A0AAF0U8T3_SOLVR</name>
<accession>A0AAF0U8T3</accession>
<dbReference type="AlphaFoldDB" id="A0AAF0U8T3"/>
<reference evidence="2" key="1">
    <citation type="submission" date="2023-08" db="EMBL/GenBank/DDBJ databases">
        <title>A de novo genome assembly of Solanum verrucosum Schlechtendal, a Mexican diploid species geographically isolated from the other diploid A-genome species in potato relatives.</title>
        <authorList>
            <person name="Hosaka K."/>
        </authorList>
    </citation>
    <scope>NUCLEOTIDE SEQUENCE</scope>
    <source>
        <tissue evidence="2">Young leaves</tissue>
    </source>
</reference>
<organism evidence="2 3">
    <name type="scientific">Solanum verrucosum</name>
    <dbReference type="NCBI Taxonomy" id="315347"/>
    <lineage>
        <taxon>Eukaryota</taxon>
        <taxon>Viridiplantae</taxon>
        <taxon>Streptophyta</taxon>
        <taxon>Embryophyta</taxon>
        <taxon>Tracheophyta</taxon>
        <taxon>Spermatophyta</taxon>
        <taxon>Magnoliopsida</taxon>
        <taxon>eudicotyledons</taxon>
        <taxon>Gunneridae</taxon>
        <taxon>Pentapetalae</taxon>
        <taxon>asterids</taxon>
        <taxon>lamiids</taxon>
        <taxon>Solanales</taxon>
        <taxon>Solanaceae</taxon>
        <taxon>Solanoideae</taxon>
        <taxon>Solaneae</taxon>
        <taxon>Solanum</taxon>
    </lineage>
</organism>
<keyword evidence="3" id="KW-1185">Reference proteome</keyword>
<sequence length="80" mass="9044">MYRDLRKVYWWKDMKRDIAGFVTKCPNVNKIRQSSHICFLIVVAAEGLFAESTGNQMATMPCTAKGHGWLRPAIGVVELS</sequence>
<dbReference type="EMBL" id="CP133619">
    <property type="protein sequence ID" value="WMV41231.1"/>
    <property type="molecule type" value="Genomic_DNA"/>
</dbReference>
<evidence type="ECO:0000313" key="2">
    <source>
        <dbReference type="EMBL" id="WMV41231.1"/>
    </source>
</evidence>